<evidence type="ECO:0000313" key="8">
    <source>
        <dbReference type="EnsemblMetazoa" id="GPPI034901-PA"/>
    </source>
</evidence>
<evidence type="ECO:0000256" key="1">
    <source>
        <dbReference type="ARBA" id="ARBA00004141"/>
    </source>
</evidence>
<evidence type="ECO:0000256" key="3">
    <source>
        <dbReference type="ARBA" id="ARBA00022692"/>
    </source>
</evidence>
<keyword evidence="5 7" id="KW-0472">Membrane</keyword>
<evidence type="ECO:0000256" key="6">
    <source>
        <dbReference type="ARBA" id="ARBA00049743"/>
    </source>
</evidence>
<evidence type="ECO:0000256" key="2">
    <source>
        <dbReference type="ARBA" id="ARBA00006824"/>
    </source>
</evidence>
<dbReference type="InterPro" id="IPR007248">
    <property type="entry name" value="Mpv17_PMP22"/>
</dbReference>
<evidence type="ECO:0000256" key="7">
    <source>
        <dbReference type="RuleBase" id="RU363053"/>
    </source>
</evidence>
<organism evidence="8 9">
    <name type="scientific">Glossina palpalis gambiensis</name>
    <dbReference type="NCBI Taxonomy" id="67801"/>
    <lineage>
        <taxon>Eukaryota</taxon>
        <taxon>Metazoa</taxon>
        <taxon>Ecdysozoa</taxon>
        <taxon>Arthropoda</taxon>
        <taxon>Hexapoda</taxon>
        <taxon>Insecta</taxon>
        <taxon>Pterygota</taxon>
        <taxon>Neoptera</taxon>
        <taxon>Endopterygota</taxon>
        <taxon>Diptera</taxon>
        <taxon>Brachycera</taxon>
        <taxon>Muscomorpha</taxon>
        <taxon>Hippoboscoidea</taxon>
        <taxon>Glossinidae</taxon>
        <taxon>Glossina</taxon>
    </lineage>
</organism>
<dbReference type="GO" id="GO:0016020">
    <property type="term" value="C:membrane"/>
    <property type="evidence" value="ECO:0007669"/>
    <property type="project" value="UniProtKB-SubCell"/>
</dbReference>
<dbReference type="GO" id="GO:0005739">
    <property type="term" value="C:mitochondrion"/>
    <property type="evidence" value="ECO:0007669"/>
    <property type="project" value="TreeGrafter"/>
</dbReference>
<dbReference type="VEuPathDB" id="VectorBase:GPPI034901"/>
<feature type="transmembrane region" description="Helical" evidence="7">
    <location>
        <begin position="87"/>
        <end position="109"/>
    </location>
</feature>
<dbReference type="PANTHER" id="PTHR11266">
    <property type="entry name" value="PEROXISOMAL MEMBRANE PROTEIN 2, PXMP2 MPV17"/>
    <property type="match status" value="1"/>
</dbReference>
<reference evidence="9" key="1">
    <citation type="submission" date="2015-01" db="EMBL/GenBank/DDBJ databases">
        <authorList>
            <person name="Aksoy S."/>
            <person name="Warren W."/>
            <person name="Wilson R.K."/>
        </authorList>
    </citation>
    <scope>NUCLEOTIDE SEQUENCE [LARGE SCALE GENOMIC DNA]</scope>
    <source>
        <strain evidence="9">IAEA</strain>
    </source>
</reference>
<feature type="transmembrane region" description="Helical" evidence="7">
    <location>
        <begin position="134"/>
        <end position="157"/>
    </location>
</feature>
<dbReference type="AlphaFoldDB" id="A0A1B0BMN2"/>
<reference evidence="8" key="2">
    <citation type="submission" date="2020-05" db="UniProtKB">
        <authorList>
            <consortium name="EnsemblMetazoa"/>
        </authorList>
    </citation>
    <scope>IDENTIFICATION</scope>
    <source>
        <strain evidence="8">IAEA</strain>
    </source>
</reference>
<proteinExistence type="inferred from homology"/>
<evidence type="ECO:0000256" key="4">
    <source>
        <dbReference type="ARBA" id="ARBA00022989"/>
    </source>
</evidence>
<comment type="subcellular location">
    <subcellularLocation>
        <location evidence="1">Membrane</location>
        <topology evidence="1">Multi-pass membrane protein</topology>
    </subcellularLocation>
</comment>
<keyword evidence="9" id="KW-1185">Reference proteome</keyword>
<dbReference type="EMBL" id="JXJN01017010">
    <property type="status" value="NOT_ANNOTATED_CDS"/>
    <property type="molecule type" value="Genomic_DNA"/>
</dbReference>
<dbReference type="GO" id="GO:0015267">
    <property type="term" value="F:channel activity"/>
    <property type="evidence" value="ECO:0007669"/>
    <property type="project" value="TreeGrafter"/>
</dbReference>
<name>A0A1B0BMN2_9MUSC</name>
<dbReference type="STRING" id="67801.A0A1B0BMN2"/>
<comment type="similarity">
    <text evidence="2 7">Belongs to the peroxisomal membrane protein PXMP2/4 family.</text>
</comment>
<dbReference type="GO" id="GO:1901858">
    <property type="term" value="P:regulation of mitochondrial DNA metabolic process"/>
    <property type="evidence" value="ECO:0007669"/>
    <property type="project" value="TreeGrafter"/>
</dbReference>
<sequence>MNRSIVQRLREHLSNSLQCGAIMGIGDLLAQAFGNKAAFEDIDRLRTIKYATIGLIVGPFLGVWYTFLEKHVPRKDNKLKRALKKTAYDQLLLAPILTLAVVPLVGILNRQSYDQIKYRLTVYYPQIMRKNYEVWLIIQFINFSIFGSIQKVAVLSLKLKSLCTNSLTM</sequence>
<keyword evidence="3 7" id="KW-0812">Transmembrane</keyword>
<accession>A0A1B0BMN2</accession>
<dbReference type="EnsemblMetazoa" id="GPPI034901-RA">
    <property type="protein sequence ID" value="GPPI034901-PA"/>
    <property type="gene ID" value="GPPI034901"/>
</dbReference>
<evidence type="ECO:0000313" key="9">
    <source>
        <dbReference type="Proteomes" id="UP000092460"/>
    </source>
</evidence>
<evidence type="ECO:0000256" key="5">
    <source>
        <dbReference type="ARBA" id="ARBA00023136"/>
    </source>
</evidence>
<dbReference type="Proteomes" id="UP000092460">
    <property type="component" value="Unassembled WGS sequence"/>
</dbReference>
<keyword evidence="4 7" id="KW-1133">Transmembrane helix</keyword>
<feature type="transmembrane region" description="Helical" evidence="7">
    <location>
        <begin position="50"/>
        <end position="67"/>
    </location>
</feature>
<dbReference type="PANTHER" id="PTHR11266:SF17">
    <property type="entry name" value="PROTEIN MPV17"/>
    <property type="match status" value="1"/>
</dbReference>
<protein>
    <recommendedName>
        <fullName evidence="6">Mitochondrial inner membrane protein Mpv17</fullName>
    </recommendedName>
</protein>